<feature type="domain" description="FHA" evidence="2">
    <location>
        <begin position="107"/>
        <end position="156"/>
    </location>
</feature>
<dbReference type="EMBL" id="CP031442">
    <property type="protein sequence ID" value="AXM06086.1"/>
    <property type="molecule type" value="Genomic_DNA"/>
</dbReference>
<evidence type="ECO:0000313" key="4">
    <source>
        <dbReference type="EMBL" id="PGF36552.1"/>
    </source>
</evidence>
<dbReference type="CDD" id="cd22684">
    <property type="entry name" value="FHA_GarA_OdhI-like"/>
    <property type="match status" value="1"/>
</dbReference>
<evidence type="ECO:0000313" key="3">
    <source>
        <dbReference type="EMBL" id="AXM06086.1"/>
    </source>
</evidence>
<dbReference type="EMBL" id="MVCE01000001">
    <property type="protein sequence ID" value="PGF36552.1"/>
    <property type="molecule type" value="Genomic_DNA"/>
</dbReference>
<reference evidence="4 5" key="1">
    <citation type="submission" date="2017-02" db="EMBL/GenBank/DDBJ databases">
        <title>Prevalence of linear plasmids in Cutibacterium acnes isolates obtained from cancerous prostatic tissue.</title>
        <authorList>
            <person name="Davidsson S."/>
            <person name="Bruggemann H."/>
        </authorList>
    </citation>
    <scope>NUCLEOTIDE SEQUENCE [LARGE SCALE GENOMIC DNA]</scope>
    <source>
        <strain evidence="4 5">11-78</strain>
    </source>
</reference>
<reference evidence="3 6" key="2">
    <citation type="submission" date="2018-08" db="EMBL/GenBank/DDBJ databases">
        <title>Genome sequencing of Cutibacterium acnes KCOM 1315.</title>
        <authorList>
            <person name="Kook J.-K."/>
            <person name="Park S.-N."/>
            <person name="Lim Y.K."/>
        </authorList>
    </citation>
    <scope>NUCLEOTIDE SEQUENCE [LARGE SCALE GENOMIC DNA]</scope>
    <source>
        <strain evidence="3 6">KCOM 1315</strain>
    </source>
</reference>
<dbReference type="Pfam" id="PF00498">
    <property type="entry name" value="FHA"/>
    <property type="match status" value="1"/>
</dbReference>
<evidence type="ECO:0000313" key="5">
    <source>
        <dbReference type="Proteomes" id="UP000226191"/>
    </source>
</evidence>
<dbReference type="GO" id="GO:0016301">
    <property type="term" value="F:kinase activity"/>
    <property type="evidence" value="ECO:0007669"/>
    <property type="project" value="UniProtKB-KW"/>
</dbReference>
<accession>A0A2B7I5R2</accession>
<dbReference type="Pfam" id="PF13248">
    <property type="entry name" value="Zn_ribbon_3"/>
    <property type="match status" value="1"/>
</dbReference>
<organism evidence="4 5">
    <name type="scientific">Cutibacterium acnes</name>
    <name type="common">Propionibacterium acnes</name>
    <dbReference type="NCBI Taxonomy" id="1747"/>
    <lineage>
        <taxon>Bacteria</taxon>
        <taxon>Bacillati</taxon>
        <taxon>Actinomycetota</taxon>
        <taxon>Actinomycetes</taxon>
        <taxon>Propionibacteriales</taxon>
        <taxon>Propionibacteriaceae</taxon>
        <taxon>Cutibacterium</taxon>
    </lineage>
</organism>
<dbReference type="OrthoDB" id="9815925at2"/>
<evidence type="ECO:0000259" key="2">
    <source>
        <dbReference type="PROSITE" id="PS50006"/>
    </source>
</evidence>
<evidence type="ECO:0000313" key="6">
    <source>
        <dbReference type="Proteomes" id="UP000256621"/>
    </source>
</evidence>
<dbReference type="InterPro" id="IPR008984">
    <property type="entry name" value="SMAD_FHA_dom_sf"/>
</dbReference>
<dbReference type="AlphaFoldDB" id="A0A2B7I5R2"/>
<keyword evidence="1" id="KW-0597">Phosphoprotein</keyword>
<dbReference type="Gene3D" id="2.60.200.20">
    <property type="match status" value="1"/>
</dbReference>
<dbReference type="InterPro" id="IPR059113">
    <property type="entry name" value="Znf_ribbon"/>
</dbReference>
<sequence>MTTPETPESEDANMNKCPMCGHVSEDGANFCSRCGTRLGVPIDTPGDNTGVIPTITEPTVAEETSPNVDLPAGVLQDIADLPAENAMLIVRRGPNLGAQFLLDQDETTAGRSTHSDIFLDDITVSRHHVKFIRQDGRMVVEDQGSLNGTYVNRTLVDGSAVLRDGDEVQIGKFRMTYHTGGTASGTSGAGRV</sequence>
<dbReference type="Proteomes" id="UP000226191">
    <property type="component" value="Unassembled WGS sequence"/>
</dbReference>
<keyword evidence="4" id="KW-0418">Kinase</keyword>
<dbReference type="Proteomes" id="UP000256621">
    <property type="component" value="Chromosome"/>
</dbReference>
<evidence type="ECO:0000256" key="1">
    <source>
        <dbReference type="ARBA" id="ARBA00022553"/>
    </source>
</evidence>
<protein>
    <submittedName>
        <fullName evidence="3">FHA domain-containing protein</fullName>
    </submittedName>
    <submittedName>
        <fullName evidence="4">Histidine kinase</fullName>
    </submittedName>
</protein>
<dbReference type="OMA" id="YRLVFYA"/>
<name>A0A2B7I5R2_CUTAC</name>
<keyword evidence="4" id="KW-0808">Transferase</keyword>
<proteinExistence type="predicted"/>
<dbReference type="SMART" id="SM00240">
    <property type="entry name" value="FHA"/>
    <property type="match status" value="1"/>
</dbReference>
<dbReference type="InterPro" id="IPR000253">
    <property type="entry name" value="FHA_dom"/>
</dbReference>
<dbReference type="GeneID" id="92857054"/>
<dbReference type="PROSITE" id="PS50006">
    <property type="entry name" value="FHA_DOMAIN"/>
    <property type="match status" value="1"/>
</dbReference>
<dbReference type="SUPFAM" id="SSF49879">
    <property type="entry name" value="SMAD/FHA domain"/>
    <property type="match status" value="1"/>
</dbReference>
<dbReference type="RefSeq" id="WP_002515030.1">
    <property type="nucleotide sequence ID" value="NZ_AP019664.1"/>
</dbReference>
<gene>
    <name evidence="4" type="ORF">B1B09_02755</name>
    <name evidence="3" type="ORF">DXN06_02100</name>
</gene>